<evidence type="ECO:0000313" key="1">
    <source>
        <dbReference type="EMBL" id="KAF0726446.1"/>
    </source>
</evidence>
<dbReference type="VEuPathDB" id="FungiDB:AeMF1_009682"/>
<evidence type="ECO:0000313" key="2">
    <source>
        <dbReference type="Proteomes" id="UP000481153"/>
    </source>
</evidence>
<sequence>MCEYLVTKSLSDEIDPRNLLSRPKTTGFVLSAEKSCPVTAAAIADFVVKSLNEQDSIPRAKKPSCTKQTTLKSYVVPKTIPTARSAKEAWQQWFYADIQSGRPCALKDFTKAMIKIDRKKYSERQTLATAFSKFQSFELFVNAFAGHTETYTSLLKEVRKRKRECSQ</sequence>
<dbReference type="AlphaFoldDB" id="A0A6G0WH08"/>
<protein>
    <submittedName>
        <fullName evidence="1">Uncharacterized protein</fullName>
    </submittedName>
</protein>
<proteinExistence type="predicted"/>
<reference evidence="1 2" key="1">
    <citation type="submission" date="2019-07" db="EMBL/GenBank/DDBJ databases">
        <title>Genomics analysis of Aphanomyces spp. identifies a new class of oomycete effector associated with host adaptation.</title>
        <authorList>
            <person name="Gaulin E."/>
        </authorList>
    </citation>
    <scope>NUCLEOTIDE SEQUENCE [LARGE SCALE GENOMIC DNA]</scope>
    <source>
        <strain evidence="1 2">ATCC 201684</strain>
    </source>
</reference>
<dbReference type="Proteomes" id="UP000481153">
    <property type="component" value="Unassembled WGS sequence"/>
</dbReference>
<comment type="caution">
    <text evidence="1">The sequence shown here is derived from an EMBL/GenBank/DDBJ whole genome shotgun (WGS) entry which is preliminary data.</text>
</comment>
<accession>A0A6G0WH08</accession>
<organism evidence="1 2">
    <name type="scientific">Aphanomyces euteiches</name>
    <dbReference type="NCBI Taxonomy" id="100861"/>
    <lineage>
        <taxon>Eukaryota</taxon>
        <taxon>Sar</taxon>
        <taxon>Stramenopiles</taxon>
        <taxon>Oomycota</taxon>
        <taxon>Saprolegniomycetes</taxon>
        <taxon>Saprolegniales</taxon>
        <taxon>Verrucalvaceae</taxon>
        <taxon>Aphanomyces</taxon>
    </lineage>
</organism>
<dbReference type="EMBL" id="VJMJ01000216">
    <property type="protein sequence ID" value="KAF0726446.1"/>
    <property type="molecule type" value="Genomic_DNA"/>
</dbReference>
<keyword evidence="2" id="KW-1185">Reference proteome</keyword>
<name>A0A6G0WH08_9STRA</name>
<gene>
    <name evidence="1" type="ORF">Ae201684_015334</name>
</gene>